<dbReference type="Gene3D" id="1.10.3720.10">
    <property type="entry name" value="MetI-like"/>
    <property type="match status" value="1"/>
</dbReference>
<dbReference type="PANTHER" id="PTHR43227:SF11">
    <property type="entry name" value="BLL4140 PROTEIN"/>
    <property type="match status" value="1"/>
</dbReference>
<dbReference type="GO" id="GO:0055085">
    <property type="term" value="P:transmembrane transport"/>
    <property type="evidence" value="ECO:0007669"/>
    <property type="project" value="InterPro"/>
</dbReference>
<dbReference type="InterPro" id="IPR035906">
    <property type="entry name" value="MetI-like_sf"/>
</dbReference>
<dbReference type="SUPFAM" id="SSF161098">
    <property type="entry name" value="MetI-like"/>
    <property type="match status" value="1"/>
</dbReference>
<feature type="transmembrane region" description="Helical" evidence="7">
    <location>
        <begin position="239"/>
        <end position="259"/>
    </location>
</feature>
<keyword evidence="6 7" id="KW-0472">Membrane</keyword>
<evidence type="ECO:0000256" key="5">
    <source>
        <dbReference type="ARBA" id="ARBA00022989"/>
    </source>
</evidence>
<gene>
    <name evidence="9" type="ORF">H9747_15400</name>
</gene>
<feature type="domain" description="ABC transmembrane type-1" evidence="8">
    <location>
        <begin position="102"/>
        <end position="310"/>
    </location>
</feature>
<sequence length="320" mass="36461">MSVPRKQHRICQIKWICTWRNKNREKKIRPGTGRGYRRNPAGRKKFLPWILLAPSLLGVGIFTLIPFLDVFRRSFQKAVGTGFVGLENYRTVIDNQAFRLAAGNTGKFLLICLPLLLGLSLFFALLLERLGRKGNLLKSGFLLPMAVPAASVVLFWQLFFDRKGILNHILENFHIQGPDYMNSSAAFGVLVAVYIWKNLGYDMILWLSGLLGIPDSLYEAARIDGAGEFQCFWYITRPLLVQTAFLTGTLSLVNAFKVFREAWMIAGNYPHDSIYMLQNLFNNWFLKLDMQKMTAGAVMLAAVLGIFLILCQKAEERWKQ</sequence>
<evidence type="ECO:0000256" key="2">
    <source>
        <dbReference type="ARBA" id="ARBA00022448"/>
    </source>
</evidence>
<feature type="transmembrane region" description="Helical" evidence="7">
    <location>
        <begin position="139"/>
        <end position="160"/>
    </location>
</feature>
<dbReference type="Pfam" id="PF00528">
    <property type="entry name" value="BPD_transp_1"/>
    <property type="match status" value="1"/>
</dbReference>
<reference evidence="9" key="1">
    <citation type="journal article" date="2021" name="PeerJ">
        <title>Extensive microbial diversity within the chicken gut microbiome revealed by metagenomics and culture.</title>
        <authorList>
            <person name="Gilroy R."/>
            <person name="Ravi A."/>
            <person name="Getino M."/>
            <person name="Pursley I."/>
            <person name="Horton D.L."/>
            <person name="Alikhan N.F."/>
            <person name="Baker D."/>
            <person name="Gharbi K."/>
            <person name="Hall N."/>
            <person name="Watson M."/>
            <person name="Adriaenssens E.M."/>
            <person name="Foster-Nyarko E."/>
            <person name="Jarju S."/>
            <person name="Secka A."/>
            <person name="Antonio M."/>
            <person name="Oren A."/>
            <person name="Chaudhuri R.R."/>
            <person name="La Ragione R."/>
            <person name="Hildebrand F."/>
            <person name="Pallen M.J."/>
        </authorList>
    </citation>
    <scope>NUCLEOTIDE SEQUENCE</scope>
    <source>
        <strain evidence="9">CHK195-9823</strain>
    </source>
</reference>
<comment type="similarity">
    <text evidence="7">Belongs to the binding-protein-dependent transport system permease family.</text>
</comment>
<dbReference type="PROSITE" id="PS50928">
    <property type="entry name" value="ABC_TM1"/>
    <property type="match status" value="1"/>
</dbReference>
<keyword evidence="5 7" id="KW-1133">Transmembrane helix</keyword>
<feature type="transmembrane region" description="Helical" evidence="7">
    <location>
        <begin position="46"/>
        <end position="68"/>
    </location>
</feature>
<dbReference type="CDD" id="cd06261">
    <property type="entry name" value="TM_PBP2"/>
    <property type="match status" value="1"/>
</dbReference>
<reference evidence="9" key="2">
    <citation type="submission" date="2021-04" db="EMBL/GenBank/DDBJ databases">
        <authorList>
            <person name="Gilroy R."/>
        </authorList>
    </citation>
    <scope>NUCLEOTIDE SEQUENCE</scope>
    <source>
        <strain evidence="9">CHK195-9823</strain>
    </source>
</reference>
<comment type="caution">
    <text evidence="9">The sequence shown here is derived from an EMBL/GenBank/DDBJ whole genome shotgun (WGS) entry which is preliminary data.</text>
</comment>
<accession>A0A9D1PFN3</accession>
<keyword evidence="4 7" id="KW-0812">Transmembrane</keyword>
<comment type="subcellular location">
    <subcellularLocation>
        <location evidence="1 7">Cell membrane</location>
        <topology evidence="1 7">Multi-pass membrane protein</topology>
    </subcellularLocation>
</comment>
<feature type="transmembrane region" description="Helical" evidence="7">
    <location>
        <begin position="108"/>
        <end position="127"/>
    </location>
</feature>
<dbReference type="InterPro" id="IPR000515">
    <property type="entry name" value="MetI-like"/>
</dbReference>
<evidence type="ECO:0000256" key="7">
    <source>
        <dbReference type="RuleBase" id="RU363032"/>
    </source>
</evidence>
<dbReference type="AlphaFoldDB" id="A0A9D1PFN3"/>
<evidence type="ECO:0000259" key="8">
    <source>
        <dbReference type="PROSITE" id="PS50928"/>
    </source>
</evidence>
<proteinExistence type="inferred from homology"/>
<evidence type="ECO:0000313" key="9">
    <source>
        <dbReference type="EMBL" id="HIV40355.1"/>
    </source>
</evidence>
<dbReference type="PANTHER" id="PTHR43227">
    <property type="entry name" value="BLL4140 PROTEIN"/>
    <property type="match status" value="1"/>
</dbReference>
<evidence type="ECO:0000256" key="4">
    <source>
        <dbReference type="ARBA" id="ARBA00022692"/>
    </source>
</evidence>
<dbReference type="Proteomes" id="UP000886814">
    <property type="component" value="Unassembled WGS sequence"/>
</dbReference>
<dbReference type="InterPro" id="IPR050809">
    <property type="entry name" value="UgpAE/MalFG_permease"/>
</dbReference>
<feature type="transmembrane region" description="Helical" evidence="7">
    <location>
        <begin position="293"/>
        <end position="311"/>
    </location>
</feature>
<evidence type="ECO:0000256" key="3">
    <source>
        <dbReference type="ARBA" id="ARBA00022475"/>
    </source>
</evidence>
<evidence type="ECO:0000256" key="6">
    <source>
        <dbReference type="ARBA" id="ARBA00023136"/>
    </source>
</evidence>
<keyword evidence="2 7" id="KW-0813">Transport</keyword>
<evidence type="ECO:0000256" key="1">
    <source>
        <dbReference type="ARBA" id="ARBA00004651"/>
    </source>
</evidence>
<protein>
    <submittedName>
        <fullName evidence="9">Sugar ABC transporter permease</fullName>
    </submittedName>
</protein>
<name>A0A9D1PFN3_9FIRM</name>
<keyword evidence="3" id="KW-1003">Cell membrane</keyword>
<organism evidence="9 10">
    <name type="scientific">Candidatus Blautia stercorigallinarum</name>
    <dbReference type="NCBI Taxonomy" id="2838501"/>
    <lineage>
        <taxon>Bacteria</taxon>
        <taxon>Bacillati</taxon>
        <taxon>Bacillota</taxon>
        <taxon>Clostridia</taxon>
        <taxon>Lachnospirales</taxon>
        <taxon>Lachnospiraceae</taxon>
        <taxon>Blautia</taxon>
    </lineage>
</organism>
<dbReference type="EMBL" id="DXIQ01000110">
    <property type="protein sequence ID" value="HIV40355.1"/>
    <property type="molecule type" value="Genomic_DNA"/>
</dbReference>
<feature type="transmembrane region" description="Helical" evidence="7">
    <location>
        <begin position="180"/>
        <end position="196"/>
    </location>
</feature>
<evidence type="ECO:0000313" key="10">
    <source>
        <dbReference type="Proteomes" id="UP000886814"/>
    </source>
</evidence>
<dbReference type="GO" id="GO:0005886">
    <property type="term" value="C:plasma membrane"/>
    <property type="evidence" value="ECO:0007669"/>
    <property type="project" value="UniProtKB-SubCell"/>
</dbReference>